<dbReference type="HOGENOM" id="CLU_825390_0_0_0"/>
<organism evidence="2 3">
    <name type="scientific">Anaerolinea thermophila (strain DSM 14523 / JCM 11388 / NBRC 100420 / UNI-1)</name>
    <dbReference type="NCBI Taxonomy" id="926569"/>
    <lineage>
        <taxon>Bacteria</taxon>
        <taxon>Bacillati</taxon>
        <taxon>Chloroflexota</taxon>
        <taxon>Anaerolineae</taxon>
        <taxon>Anaerolineales</taxon>
        <taxon>Anaerolineaceae</taxon>
        <taxon>Anaerolinea</taxon>
    </lineage>
</organism>
<evidence type="ECO:0000313" key="3">
    <source>
        <dbReference type="Proteomes" id="UP000008922"/>
    </source>
</evidence>
<dbReference type="RefSeq" id="WP_013560912.1">
    <property type="nucleotide sequence ID" value="NC_014960.1"/>
</dbReference>
<evidence type="ECO:0000256" key="1">
    <source>
        <dbReference type="SAM" id="Phobius"/>
    </source>
</evidence>
<keyword evidence="1" id="KW-1133">Transmembrane helix</keyword>
<dbReference type="Proteomes" id="UP000008922">
    <property type="component" value="Chromosome"/>
</dbReference>
<dbReference type="InParanoid" id="E8MZK9"/>
<reference evidence="2 3" key="1">
    <citation type="submission" date="2010-12" db="EMBL/GenBank/DDBJ databases">
        <title>Whole genome sequence of Anaerolinea thermophila UNI-1.</title>
        <authorList>
            <person name="Narita-Yamada S."/>
            <person name="Kishi E."/>
            <person name="Watanabe Y."/>
            <person name="Takasaki K."/>
            <person name="Ankai A."/>
            <person name="Oguchi A."/>
            <person name="Fukui S."/>
            <person name="Takahashi M."/>
            <person name="Yashiro I."/>
            <person name="Hosoyama A."/>
            <person name="Sekiguchi Y."/>
            <person name="Hanada S."/>
            <person name="Fujita N."/>
        </authorList>
    </citation>
    <scope>NUCLEOTIDE SEQUENCE [LARGE SCALE GENOMIC DNA]</scope>
    <source>
        <strain evidence="3">DSM 14523 / JCM 11388 / NBRC 100420 / UNI-1</strain>
    </source>
</reference>
<feature type="transmembrane region" description="Helical" evidence="1">
    <location>
        <begin position="282"/>
        <end position="301"/>
    </location>
</feature>
<dbReference type="EMBL" id="AP012029">
    <property type="protein sequence ID" value="BAJ64557.1"/>
    <property type="molecule type" value="Genomic_DNA"/>
</dbReference>
<dbReference type="OrthoDB" id="154226at2"/>
<dbReference type="eggNOG" id="COG1996">
    <property type="taxonomic scope" value="Bacteria"/>
</dbReference>
<keyword evidence="3" id="KW-1185">Reference proteome</keyword>
<protein>
    <submittedName>
        <fullName evidence="2">Uncharacterized protein</fullName>
    </submittedName>
</protein>
<accession>E8MZK9</accession>
<keyword evidence="1" id="KW-0812">Transmembrane</keyword>
<dbReference type="KEGG" id="atm:ANT_25310"/>
<gene>
    <name evidence="2" type="ordered locus">ANT_25310</name>
</gene>
<dbReference type="AlphaFoldDB" id="E8MZK9"/>
<dbReference type="STRING" id="926569.ANT_25310"/>
<evidence type="ECO:0000313" key="2">
    <source>
        <dbReference type="EMBL" id="BAJ64557.1"/>
    </source>
</evidence>
<keyword evidence="1" id="KW-0472">Membrane</keyword>
<proteinExistence type="predicted"/>
<sequence>MSTQALHGLTCPRCGGTVPVPEGQRLVICPYCDLRSVVSGEGGVRRYQVPLRVEREAAEKAFRAFLSSSPSIASGVTREAQLSEIFLVYLPFWSAWGKGVAWAFGQQRVGSGDNARYEPRERRATAELIWTQVACDVGEFGVQRIELKGCPLEPFDPEALHRKGMVFEPVGSPQQALQEAQQSFENHIQGKVSLSRTAQVFTRILNPRLGLVYYPIWVVRYLHKQRAYQVVIDGYHGNVLYGKAPGNLLMRALTLVGGMAFGAFLAVDVPALIVSLSGDEDILGLALIALGIGLALMFGGYQRFRHGEHYEYHRLKGEPSALLELGENTDLSQFVKALREWNE</sequence>
<feature type="transmembrane region" description="Helical" evidence="1">
    <location>
        <begin position="252"/>
        <end position="276"/>
    </location>
</feature>
<name>E8MZK9_ANATU</name>